<dbReference type="InterPro" id="IPR044670">
    <property type="entry name" value="SOFL"/>
</dbReference>
<comment type="caution">
    <text evidence="9">The sequence shown here is derived from an EMBL/GenBank/DDBJ whole genome shotgun (WGS) entry which is preliminary data.</text>
</comment>
<dbReference type="GO" id="GO:0005737">
    <property type="term" value="C:cytoplasm"/>
    <property type="evidence" value="ECO:0007669"/>
    <property type="project" value="UniProtKB-SubCell"/>
</dbReference>
<evidence type="ECO:0000256" key="4">
    <source>
        <dbReference type="ARBA" id="ARBA00022864"/>
    </source>
</evidence>
<keyword evidence="5" id="KW-0539">Nucleus</keyword>
<gene>
    <name evidence="9" type="ORF">Ahy_B05g078530</name>
</gene>
<comment type="similarity">
    <text evidence="6">Belongs to the SOFL plant protein family.</text>
</comment>
<feature type="region of interest" description="Disordered" evidence="7">
    <location>
        <begin position="33"/>
        <end position="77"/>
    </location>
</feature>
<dbReference type="GO" id="GO:0004675">
    <property type="term" value="F:transmembrane receptor protein serine/threonine kinase activity"/>
    <property type="evidence" value="ECO:0007669"/>
    <property type="project" value="InterPro"/>
</dbReference>
<keyword evidence="10" id="KW-1185">Reference proteome</keyword>
<dbReference type="GO" id="GO:0009736">
    <property type="term" value="P:cytokinin-activated signaling pathway"/>
    <property type="evidence" value="ECO:0007669"/>
    <property type="project" value="UniProtKB-KW"/>
</dbReference>
<evidence type="ECO:0000256" key="7">
    <source>
        <dbReference type="SAM" id="MobiDB-lite"/>
    </source>
</evidence>
<keyword evidence="3" id="KW-0203">Cytokinin biosynthesis</keyword>
<dbReference type="EMBL" id="SDMP01000015">
    <property type="protein sequence ID" value="RYR10063.1"/>
    <property type="molecule type" value="Genomic_DNA"/>
</dbReference>
<evidence type="ECO:0000256" key="5">
    <source>
        <dbReference type="ARBA" id="ARBA00023242"/>
    </source>
</evidence>
<dbReference type="GO" id="GO:0009691">
    <property type="term" value="P:cytokinin biosynthetic process"/>
    <property type="evidence" value="ECO:0007669"/>
    <property type="project" value="UniProtKB-KW"/>
</dbReference>
<feature type="domain" description="GS" evidence="8">
    <location>
        <begin position="50"/>
        <end position="79"/>
    </location>
</feature>
<dbReference type="GO" id="GO:0005524">
    <property type="term" value="F:ATP binding"/>
    <property type="evidence" value="ECO:0007669"/>
    <property type="project" value="InterPro"/>
</dbReference>
<proteinExistence type="inferred from homology"/>
<evidence type="ECO:0000313" key="9">
    <source>
        <dbReference type="EMBL" id="RYR10063.1"/>
    </source>
</evidence>
<dbReference type="Proteomes" id="UP000289738">
    <property type="component" value="Chromosome B05"/>
</dbReference>
<dbReference type="InterPro" id="IPR003605">
    <property type="entry name" value="GS_dom"/>
</dbReference>
<keyword evidence="2" id="KW-0963">Cytoplasm</keyword>
<evidence type="ECO:0000256" key="1">
    <source>
        <dbReference type="ARBA" id="ARBA00004496"/>
    </source>
</evidence>
<evidence type="ECO:0000256" key="2">
    <source>
        <dbReference type="ARBA" id="ARBA00022490"/>
    </source>
</evidence>
<dbReference type="STRING" id="3818.A0A444Z7A2"/>
<dbReference type="PROSITE" id="PS51256">
    <property type="entry name" value="GS"/>
    <property type="match status" value="1"/>
</dbReference>
<evidence type="ECO:0000256" key="6">
    <source>
        <dbReference type="ARBA" id="ARBA00024199"/>
    </source>
</evidence>
<reference evidence="9 10" key="1">
    <citation type="submission" date="2019-01" db="EMBL/GenBank/DDBJ databases">
        <title>Sequencing of cultivated peanut Arachis hypogaea provides insights into genome evolution and oil improvement.</title>
        <authorList>
            <person name="Chen X."/>
        </authorList>
    </citation>
    <scope>NUCLEOTIDE SEQUENCE [LARGE SCALE GENOMIC DNA]</scope>
    <source>
        <strain evidence="10">cv. Fuhuasheng</strain>
        <tissue evidence="9">Leaves</tissue>
    </source>
</reference>
<dbReference type="GO" id="GO:0016020">
    <property type="term" value="C:membrane"/>
    <property type="evidence" value="ECO:0007669"/>
    <property type="project" value="InterPro"/>
</dbReference>
<keyword evidence="4" id="KW-0932">Cytokinin signaling pathway</keyword>
<protein>
    <recommendedName>
        <fullName evidence="8">GS domain-containing protein</fullName>
    </recommendedName>
</protein>
<organism evidence="9 10">
    <name type="scientific">Arachis hypogaea</name>
    <name type="common">Peanut</name>
    <dbReference type="NCBI Taxonomy" id="3818"/>
    <lineage>
        <taxon>Eukaryota</taxon>
        <taxon>Viridiplantae</taxon>
        <taxon>Streptophyta</taxon>
        <taxon>Embryophyta</taxon>
        <taxon>Tracheophyta</taxon>
        <taxon>Spermatophyta</taxon>
        <taxon>Magnoliopsida</taxon>
        <taxon>eudicotyledons</taxon>
        <taxon>Gunneridae</taxon>
        <taxon>Pentapetalae</taxon>
        <taxon>rosids</taxon>
        <taxon>fabids</taxon>
        <taxon>Fabales</taxon>
        <taxon>Fabaceae</taxon>
        <taxon>Papilionoideae</taxon>
        <taxon>50 kb inversion clade</taxon>
        <taxon>dalbergioids sensu lato</taxon>
        <taxon>Dalbergieae</taxon>
        <taxon>Pterocarpus clade</taxon>
        <taxon>Arachis</taxon>
    </lineage>
</organism>
<evidence type="ECO:0000256" key="3">
    <source>
        <dbReference type="ARBA" id="ARBA00022712"/>
    </source>
</evidence>
<dbReference type="OrthoDB" id="759087at2759"/>
<dbReference type="PANTHER" id="PTHR33347">
    <property type="entry name" value="OSJNBA0091C07.3 PROTEIN"/>
    <property type="match status" value="1"/>
</dbReference>
<evidence type="ECO:0000313" key="10">
    <source>
        <dbReference type="Proteomes" id="UP000289738"/>
    </source>
</evidence>
<accession>A0A444Z7A2</accession>
<dbReference type="PANTHER" id="PTHR33347:SF1">
    <property type="entry name" value="PROTEIN SOB FIVE-LIKE 5"/>
    <property type="match status" value="1"/>
</dbReference>
<evidence type="ECO:0000259" key="8">
    <source>
        <dbReference type="PROSITE" id="PS51256"/>
    </source>
</evidence>
<dbReference type="AlphaFoldDB" id="A0A444Z7A2"/>
<sequence length="158" mass="17626">MMNALPSECSSGCESGWTLYLEEPSFLNASTSTPFLPQEHHKMKPKTSVPQEEDDLSMLSDASSGPPPPAAHQRTIKRQKLAVKEKRHHLPSFLDDDDEDTASSPLCDFSINNVTTFTNQQTSQDSVLELDYSHGFSATYFEGRIRMTSSLQTVSIRK</sequence>
<comment type="subcellular location">
    <subcellularLocation>
        <location evidence="1">Cytoplasm</location>
    </subcellularLocation>
</comment>
<name>A0A444Z7A2_ARAHY</name>